<name>A0AAW2C822_9ROSI</name>
<dbReference type="EMBL" id="JAZDWU010000008">
    <property type="protein sequence ID" value="KAK9993926.1"/>
    <property type="molecule type" value="Genomic_DNA"/>
</dbReference>
<reference evidence="2 3" key="1">
    <citation type="submission" date="2024-01" db="EMBL/GenBank/DDBJ databases">
        <title>A telomere-to-telomere, gap-free genome of sweet tea (Lithocarpus litseifolius).</title>
        <authorList>
            <person name="Zhou J."/>
        </authorList>
    </citation>
    <scope>NUCLEOTIDE SEQUENCE [LARGE SCALE GENOMIC DNA]</scope>
    <source>
        <strain evidence="2">Zhou-2022a</strain>
        <tissue evidence="2">Leaf</tissue>
    </source>
</reference>
<dbReference type="Proteomes" id="UP001459277">
    <property type="component" value="Unassembled WGS sequence"/>
</dbReference>
<protein>
    <recommendedName>
        <fullName evidence="1">DUF4283 domain-containing protein</fullName>
    </recommendedName>
</protein>
<dbReference type="AlphaFoldDB" id="A0AAW2C822"/>
<organism evidence="2 3">
    <name type="scientific">Lithocarpus litseifolius</name>
    <dbReference type="NCBI Taxonomy" id="425828"/>
    <lineage>
        <taxon>Eukaryota</taxon>
        <taxon>Viridiplantae</taxon>
        <taxon>Streptophyta</taxon>
        <taxon>Embryophyta</taxon>
        <taxon>Tracheophyta</taxon>
        <taxon>Spermatophyta</taxon>
        <taxon>Magnoliopsida</taxon>
        <taxon>eudicotyledons</taxon>
        <taxon>Gunneridae</taxon>
        <taxon>Pentapetalae</taxon>
        <taxon>rosids</taxon>
        <taxon>fabids</taxon>
        <taxon>Fagales</taxon>
        <taxon>Fagaceae</taxon>
        <taxon>Lithocarpus</taxon>
    </lineage>
</organism>
<feature type="domain" description="DUF4283" evidence="1">
    <location>
        <begin position="34"/>
        <end position="99"/>
    </location>
</feature>
<dbReference type="Pfam" id="PF14111">
    <property type="entry name" value="DUF4283"/>
    <property type="match status" value="1"/>
</dbReference>
<accession>A0AAW2C822</accession>
<sequence length="100" mass="11624">MAEELEEIWKKLTITEEEDDGIYLGNDSTYAAQELGKNCLIMQILTQRSINIEALRKTLRMVWKPNKGVQISDIEDDLFSVEFGDKRDKQKVLDMCPWSL</sequence>
<dbReference type="InterPro" id="IPR025558">
    <property type="entry name" value="DUF4283"/>
</dbReference>
<evidence type="ECO:0000259" key="1">
    <source>
        <dbReference type="Pfam" id="PF14111"/>
    </source>
</evidence>
<keyword evidence="3" id="KW-1185">Reference proteome</keyword>
<comment type="caution">
    <text evidence="2">The sequence shown here is derived from an EMBL/GenBank/DDBJ whole genome shotgun (WGS) entry which is preliminary data.</text>
</comment>
<evidence type="ECO:0000313" key="2">
    <source>
        <dbReference type="EMBL" id="KAK9993926.1"/>
    </source>
</evidence>
<evidence type="ECO:0000313" key="3">
    <source>
        <dbReference type="Proteomes" id="UP001459277"/>
    </source>
</evidence>
<proteinExistence type="predicted"/>
<gene>
    <name evidence="2" type="ORF">SO802_023629</name>
</gene>